<evidence type="ECO:0000256" key="6">
    <source>
        <dbReference type="ARBA" id="ARBA00022763"/>
    </source>
</evidence>
<evidence type="ECO:0000256" key="11">
    <source>
        <dbReference type="ARBA" id="ARBA00022881"/>
    </source>
</evidence>
<keyword evidence="9" id="KW-0862">Zinc</keyword>
<evidence type="ECO:0000259" key="15">
    <source>
        <dbReference type="Pfam" id="PF17760"/>
    </source>
</evidence>
<dbReference type="GO" id="GO:0003677">
    <property type="term" value="F:DNA binding"/>
    <property type="evidence" value="ECO:0007669"/>
    <property type="project" value="UniProtKB-KW"/>
</dbReference>
<evidence type="ECO:0000256" key="4">
    <source>
        <dbReference type="ARBA" id="ARBA00022737"/>
    </source>
</evidence>
<evidence type="ECO:0008006" key="17">
    <source>
        <dbReference type="Google" id="ProtNLM"/>
    </source>
</evidence>
<evidence type="ECO:0000256" key="2">
    <source>
        <dbReference type="ARBA" id="ARBA00022490"/>
    </source>
</evidence>
<keyword evidence="13" id="KW-0234">DNA repair</keyword>
<evidence type="ECO:0000256" key="3">
    <source>
        <dbReference type="ARBA" id="ARBA00022723"/>
    </source>
</evidence>
<gene>
    <name evidence="16" type="ORF">LCGC14_2989260</name>
</gene>
<keyword evidence="4" id="KW-0677">Repeat</keyword>
<evidence type="ECO:0000256" key="8">
    <source>
        <dbReference type="ARBA" id="ARBA00022771"/>
    </source>
</evidence>
<dbReference type="GO" id="GO:0005737">
    <property type="term" value="C:cytoplasm"/>
    <property type="evidence" value="ECO:0007669"/>
    <property type="project" value="UniProtKB-SubCell"/>
</dbReference>
<dbReference type="InterPro" id="IPR027417">
    <property type="entry name" value="P-loop_NTPase"/>
</dbReference>
<keyword evidence="10" id="KW-0067">ATP-binding</keyword>
<feature type="domain" description="UvrA DNA-binding" evidence="14">
    <location>
        <begin position="117"/>
        <end position="226"/>
    </location>
</feature>
<dbReference type="Pfam" id="PF17760">
    <property type="entry name" value="UvrA_inter"/>
    <property type="match status" value="1"/>
</dbReference>
<keyword evidence="3" id="KW-0479">Metal-binding</keyword>
<dbReference type="Pfam" id="PF17755">
    <property type="entry name" value="UvrA_DNA-bind"/>
    <property type="match status" value="1"/>
</dbReference>
<keyword evidence="7" id="KW-0228">DNA excision</keyword>
<reference evidence="16" key="1">
    <citation type="journal article" date="2015" name="Nature">
        <title>Complex archaea that bridge the gap between prokaryotes and eukaryotes.</title>
        <authorList>
            <person name="Spang A."/>
            <person name="Saw J.H."/>
            <person name="Jorgensen S.L."/>
            <person name="Zaremba-Niedzwiedzka K."/>
            <person name="Martijn J."/>
            <person name="Lind A.E."/>
            <person name="van Eijk R."/>
            <person name="Schleper C."/>
            <person name="Guy L."/>
            <person name="Ettema T.J."/>
        </authorList>
    </citation>
    <scope>NUCLEOTIDE SEQUENCE</scope>
</reference>
<dbReference type="InterPro" id="IPR041552">
    <property type="entry name" value="UvrA_DNA-bd"/>
</dbReference>
<dbReference type="GO" id="GO:0005524">
    <property type="term" value="F:ATP binding"/>
    <property type="evidence" value="ECO:0007669"/>
    <property type="project" value="UniProtKB-KW"/>
</dbReference>
<dbReference type="Gene3D" id="1.20.1580.10">
    <property type="entry name" value="ABC transporter ATPase like domain"/>
    <property type="match status" value="1"/>
</dbReference>
<dbReference type="PANTHER" id="PTHR43152">
    <property type="entry name" value="UVRABC SYSTEM PROTEIN A"/>
    <property type="match status" value="1"/>
</dbReference>
<dbReference type="AlphaFoldDB" id="A0A0F8X4D1"/>
<feature type="non-terminal residue" evidence="16">
    <location>
        <position position="367"/>
    </location>
</feature>
<dbReference type="PANTHER" id="PTHR43152:SF3">
    <property type="entry name" value="UVRABC SYSTEM PROTEIN A"/>
    <property type="match status" value="1"/>
</dbReference>
<evidence type="ECO:0000256" key="13">
    <source>
        <dbReference type="ARBA" id="ARBA00023204"/>
    </source>
</evidence>
<keyword evidence="5" id="KW-0547">Nucleotide-binding</keyword>
<dbReference type="Gene3D" id="1.10.8.280">
    <property type="entry name" value="ABC transporter ATPase domain-like"/>
    <property type="match status" value="1"/>
</dbReference>
<evidence type="ECO:0000256" key="10">
    <source>
        <dbReference type="ARBA" id="ARBA00022840"/>
    </source>
</evidence>
<dbReference type="InterPro" id="IPR041102">
    <property type="entry name" value="UvrA_inter"/>
</dbReference>
<comment type="subcellular location">
    <subcellularLocation>
        <location evidence="1">Cytoplasm</location>
    </subcellularLocation>
</comment>
<comment type="caution">
    <text evidence="16">The sequence shown here is derived from an EMBL/GenBank/DDBJ whole genome shotgun (WGS) entry which is preliminary data.</text>
</comment>
<sequence length="367" mass="41294">FTRLRVDGEIVSVEDPPKLDRYKNHSIEVVIDRLVMKKGLRKRLADSVELALKISDGIVVLDFPGSKNGEMTLSEQFACLDCNISFEELTPRMFSFNSPYGACKTCSGLGFYQEVHPDLIVPDQNLSISEGALVIYNSASKTGFYAQMVKAVTKYYGIDPDKPYKDLPEDQKEILMHGSGGERILMDYEGRSGRGQFHIKFEGFVNNLARRHKETESDNSREHIEQFMIQKPCARCSGDRLNPVVLAVKVGSKNIADYTRLSADAAYKYMLELKLNKTQKFIGQRIIKEIKERLKFLIDVGLGYITIDRGSATLSGGEAQRIRLATQIGSGLMGVLYILDEPSIGLHQKDNKRLIKTLERLRNLGNT</sequence>
<evidence type="ECO:0000256" key="1">
    <source>
        <dbReference type="ARBA" id="ARBA00004496"/>
    </source>
</evidence>
<proteinExistence type="predicted"/>
<dbReference type="GO" id="GO:0004518">
    <property type="term" value="F:nuclease activity"/>
    <property type="evidence" value="ECO:0007669"/>
    <property type="project" value="UniProtKB-KW"/>
</dbReference>
<keyword evidence="12" id="KW-0238">DNA-binding</keyword>
<keyword evidence="8" id="KW-0863">Zinc-finger</keyword>
<evidence type="ECO:0000256" key="7">
    <source>
        <dbReference type="ARBA" id="ARBA00022769"/>
    </source>
</evidence>
<dbReference type="SUPFAM" id="SSF52540">
    <property type="entry name" value="P-loop containing nucleoside triphosphate hydrolases"/>
    <property type="match status" value="1"/>
</dbReference>
<evidence type="ECO:0000256" key="5">
    <source>
        <dbReference type="ARBA" id="ARBA00022741"/>
    </source>
</evidence>
<organism evidence="16">
    <name type="scientific">marine sediment metagenome</name>
    <dbReference type="NCBI Taxonomy" id="412755"/>
    <lineage>
        <taxon>unclassified sequences</taxon>
        <taxon>metagenomes</taxon>
        <taxon>ecological metagenomes</taxon>
    </lineage>
</organism>
<dbReference type="EMBL" id="LAZR01061261">
    <property type="protein sequence ID" value="KKK63937.1"/>
    <property type="molecule type" value="Genomic_DNA"/>
</dbReference>
<feature type="non-terminal residue" evidence="16">
    <location>
        <position position="1"/>
    </location>
</feature>
<keyword evidence="11" id="KW-0267">Excision nuclease</keyword>
<dbReference type="InterPro" id="IPR013815">
    <property type="entry name" value="ATP_grasp_subdomain_1"/>
</dbReference>
<evidence type="ECO:0000313" key="16">
    <source>
        <dbReference type="EMBL" id="KKK63937.1"/>
    </source>
</evidence>
<dbReference type="GO" id="GO:0006281">
    <property type="term" value="P:DNA repair"/>
    <property type="evidence" value="ECO:0007669"/>
    <property type="project" value="UniProtKB-KW"/>
</dbReference>
<evidence type="ECO:0000256" key="12">
    <source>
        <dbReference type="ARBA" id="ARBA00023125"/>
    </source>
</evidence>
<dbReference type="Gene3D" id="3.40.50.300">
    <property type="entry name" value="P-loop containing nucleotide triphosphate hydrolases"/>
    <property type="match status" value="1"/>
</dbReference>
<feature type="domain" description="UvrA interaction" evidence="15">
    <location>
        <begin position="1"/>
        <end position="62"/>
    </location>
</feature>
<keyword evidence="2" id="KW-0963">Cytoplasm</keyword>
<name>A0A0F8X4D1_9ZZZZ</name>
<dbReference type="GO" id="GO:0008270">
    <property type="term" value="F:zinc ion binding"/>
    <property type="evidence" value="ECO:0007669"/>
    <property type="project" value="UniProtKB-KW"/>
</dbReference>
<accession>A0A0F8X4D1</accession>
<evidence type="ECO:0000256" key="9">
    <source>
        <dbReference type="ARBA" id="ARBA00022833"/>
    </source>
</evidence>
<keyword evidence="6" id="KW-0227">DNA damage</keyword>
<evidence type="ECO:0000259" key="14">
    <source>
        <dbReference type="Pfam" id="PF17755"/>
    </source>
</evidence>
<dbReference type="Gene3D" id="3.30.1490.20">
    <property type="entry name" value="ATP-grasp fold, A domain"/>
    <property type="match status" value="1"/>
</dbReference>
<protein>
    <recommendedName>
        <fullName evidence="17">UvrA DNA-binding domain-containing protein</fullName>
    </recommendedName>
</protein>